<proteinExistence type="inferred from homology"/>
<evidence type="ECO:0000313" key="3">
    <source>
        <dbReference type="EMBL" id="EGC35002.1"/>
    </source>
</evidence>
<dbReference type="RefSeq" id="XP_003288476.1">
    <property type="nucleotide sequence ID" value="XM_003288428.1"/>
</dbReference>
<keyword evidence="2" id="KW-0378">Hydrolase</keyword>
<dbReference type="GeneID" id="10501886"/>
<dbReference type="GO" id="GO:0006309">
    <property type="term" value="P:apoptotic DNA fragmentation"/>
    <property type="evidence" value="ECO:0000318"/>
    <property type="project" value="GO_Central"/>
</dbReference>
<dbReference type="VEuPathDB" id="AmoebaDB:DICPUDRAFT_34092"/>
<dbReference type="Proteomes" id="UP000001064">
    <property type="component" value="Unassembled WGS sequence"/>
</dbReference>
<dbReference type="OMA" id="NDKMANQ"/>
<evidence type="ECO:0000313" key="4">
    <source>
        <dbReference type="Proteomes" id="UP000001064"/>
    </source>
</evidence>
<organism evidence="3 4">
    <name type="scientific">Dictyostelium purpureum</name>
    <name type="common">Slime mold</name>
    <dbReference type="NCBI Taxonomy" id="5786"/>
    <lineage>
        <taxon>Eukaryota</taxon>
        <taxon>Amoebozoa</taxon>
        <taxon>Evosea</taxon>
        <taxon>Eumycetozoa</taxon>
        <taxon>Dictyostelia</taxon>
        <taxon>Dictyosteliales</taxon>
        <taxon>Dictyosteliaceae</taxon>
        <taxon>Dictyostelium</taxon>
    </lineage>
</organism>
<dbReference type="eggNOG" id="ENOG502RDEM">
    <property type="taxonomic scope" value="Eukaryota"/>
</dbReference>
<dbReference type="AlphaFoldDB" id="F0ZM25"/>
<dbReference type="InParanoid" id="F0ZM25"/>
<accession>F0ZM25</accession>
<comment type="similarity">
    <text evidence="1">Belongs to the DNase II family.</text>
</comment>
<dbReference type="OrthoDB" id="10261598at2759"/>
<name>F0ZM25_DICPU</name>
<protein>
    <submittedName>
        <fullName evidence="3">Uncharacterized protein</fullName>
    </submittedName>
</protein>
<dbReference type="KEGG" id="dpp:DICPUDRAFT_34092"/>
<feature type="non-terminal residue" evidence="3">
    <location>
        <position position="1"/>
    </location>
</feature>
<dbReference type="Pfam" id="PF03265">
    <property type="entry name" value="DNase_II"/>
    <property type="match status" value="2"/>
</dbReference>
<dbReference type="InterPro" id="IPR004947">
    <property type="entry name" value="DNase_II"/>
</dbReference>
<dbReference type="PANTHER" id="PTHR10858">
    <property type="entry name" value="DEOXYRIBONUCLEASE II"/>
    <property type="match status" value="1"/>
</dbReference>
<dbReference type="FunCoup" id="F0ZM25">
    <property type="interactions" value="937"/>
</dbReference>
<dbReference type="GO" id="GO:0004531">
    <property type="term" value="F:deoxyribonuclease II activity"/>
    <property type="evidence" value="ECO:0000318"/>
    <property type="project" value="GO_Central"/>
</dbReference>
<evidence type="ECO:0000256" key="2">
    <source>
        <dbReference type="ARBA" id="ARBA00022801"/>
    </source>
</evidence>
<sequence length="483" mass="54662">MQLININFVLIIFILVFLYSNNFVVSQALAPRCKTTKNVYQGDAKSKYNGMTPTMDVDWWFLQQLSRNDGGAIYTDSDLSGEKIISEINSYYTKNNNGIPNPVTVTYEQILDPNNNYNSIAYNNEPRHKVNNDHTTRVDPGEGAHAKGFFIWNKHGGIHVIHSYPQSPLHDTAGEFFEKKMKNNLGQHSVCINLLPDELDIIPKLLIYGDFIINSINGKNIRGKTNKLSSLSEFSDIETIVGNLIDITEFTAAQITSLEAIKKTFDKFDKEVFDTLLFDPNTKHWSNDKIELSKWSTVASLISNNDFSSYDFIAVNVSDCIHYNKVMDQSNGDGQYFVQTSNKNIHDAINKTDSYPLTKRGFNMIWDYIANYYSTKHGKTGKWLINTMQKGGVSGNDKMANQTDLMNLVVRTDAPWSKSKSTTDGSQHSKISYLVDNTGNIFCIGDLNWQGKQETRGGSAFCSKKLDYLAEYYERRVGFIADP</sequence>
<dbReference type="EMBL" id="GL871075">
    <property type="protein sequence ID" value="EGC35002.1"/>
    <property type="molecule type" value="Genomic_DNA"/>
</dbReference>
<reference evidence="4" key="1">
    <citation type="journal article" date="2011" name="Genome Biol.">
        <title>Comparative genomics of the social amoebae Dictyostelium discoideum and Dictyostelium purpureum.</title>
        <authorList>
            <consortium name="US DOE Joint Genome Institute (JGI-PGF)"/>
            <person name="Sucgang R."/>
            <person name="Kuo A."/>
            <person name="Tian X."/>
            <person name="Salerno W."/>
            <person name="Parikh A."/>
            <person name="Feasley C.L."/>
            <person name="Dalin E."/>
            <person name="Tu H."/>
            <person name="Huang E."/>
            <person name="Barry K."/>
            <person name="Lindquist E."/>
            <person name="Shapiro H."/>
            <person name="Bruce D."/>
            <person name="Schmutz J."/>
            <person name="Salamov A."/>
            <person name="Fey P."/>
            <person name="Gaudet P."/>
            <person name="Anjard C."/>
            <person name="Babu M.M."/>
            <person name="Basu S."/>
            <person name="Bushmanova Y."/>
            <person name="van der Wel H."/>
            <person name="Katoh-Kurasawa M."/>
            <person name="Dinh C."/>
            <person name="Coutinho P.M."/>
            <person name="Saito T."/>
            <person name="Elias M."/>
            <person name="Schaap P."/>
            <person name="Kay R.R."/>
            <person name="Henrissat B."/>
            <person name="Eichinger L."/>
            <person name="Rivero F."/>
            <person name="Putnam N.H."/>
            <person name="West C.M."/>
            <person name="Loomis W.F."/>
            <person name="Chisholm R.L."/>
            <person name="Shaulsky G."/>
            <person name="Strassmann J.E."/>
            <person name="Queller D.C."/>
            <person name="Kuspa A."/>
            <person name="Grigoriev I.V."/>
        </authorList>
    </citation>
    <scope>NUCLEOTIDE SEQUENCE [LARGE SCALE GENOMIC DNA]</scope>
    <source>
        <strain evidence="4">QSDP1</strain>
    </source>
</reference>
<keyword evidence="4" id="KW-1185">Reference proteome</keyword>
<gene>
    <name evidence="3" type="ORF">DICPUDRAFT_34092</name>
</gene>
<evidence type="ECO:0000256" key="1">
    <source>
        <dbReference type="ARBA" id="ARBA00007527"/>
    </source>
</evidence>
<dbReference type="PANTHER" id="PTHR10858:SF22">
    <property type="entry name" value="DEOXYRIBONUCLEASE II-RELATED"/>
    <property type="match status" value="1"/>
</dbReference>